<sequence length="203" mass="22346">MERWAPRRDDVLAEIAGEILHNYATGRTLVAVDGRHGSGQDEFADGLVTALRAAGAAAARLPIEAFATRAEDAYRDGYDYDDFRDTAVKPFRSGEAVLPELTDRVAPPGLPDELPADAVLVVDGVFLNRPELSGIWKHSVWLQVPQESTEERLREAGTPEEMIERAKAAQARYRGHLDPTAKADTLVDNSDPEHPRRIFADSC</sequence>
<evidence type="ECO:0008006" key="4">
    <source>
        <dbReference type="Google" id="ProtNLM"/>
    </source>
</evidence>
<keyword evidence="3" id="KW-1185">Reference proteome</keyword>
<evidence type="ECO:0000313" key="2">
    <source>
        <dbReference type="EMBL" id="MFC0681908.1"/>
    </source>
</evidence>
<dbReference type="Proteomes" id="UP001589896">
    <property type="component" value="Unassembled WGS sequence"/>
</dbReference>
<feature type="region of interest" description="Disordered" evidence="1">
    <location>
        <begin position="168"/>
        <end position="203"/>
    </location>
</feature>
<dbReference type="RefSeq" id="WP_386675415.1">
    <property type="nucleotide sequence ID" value="NZ_JBHLTG010000009.1"/>
</dbReference>
<organism evidence="2 3">
    <name type="scientific">Lysobacter korlensis</name>
    <dbReference type="NCBI Taxonomy" id="553636"/>
    <lineage>
        <taxon>Bacteria</taxon>
        <taxon>Pseudomonadati</taxon>
        <taxon>Pseudomonadota</taxon>
        <taxon>Gammaproteobacteria</taxon>
        <taxon>Lysobacterales</taxon>
        <taxon>Lysobacteraceae</taxon>
        <taxon>Lysobacter</taxon>
    </lineage>
</organism>
<feature type="compositionally biased region" description="Basic and acidic residues" evidence="1">
    <location>
        <begin position="191"/>
        <end position="203"/>
    </location>
</feature>
<dbReference type="InterPro" id="IPR027417">
    <property type="entry name" value="P-loop_NTPase"/>
</dbReference>
<accession>A0ABV6S193</accession>
<gene>
    <name evidence="2" type="ORF">ACFFGH_29085</name>
</gene>
<evidence type="ECO:0000313" key="3">
    <source>
        <dbReference type="Proteomes" id="UP001589896"/>
    </source>
</evidence>
<protein>
    <recommendedName>
        <fullName evidence="4">Uridine kinase</fullName>
    </recommendedName>
</protein>
<dbReference type="Gene3D" id="3.40.50.300">
    <property type="entry name" value="P-loop containing nucleotide triphosphate hydrolases"/>
    <property type="match status" value="1"/>
</dbReference>
<comment type="caution">
    <text evidence="2">The sequence shown here is derived from an EMBL/GenBank/DDBJ whole genome shotgun (WGS) entry which is preliminary data.</text>
</comment>
<evidence type="ECO:0000256" key="1">
    <source>
        <dbReference type="SAM" id="MobiDB-lite"/>
    </source>
</evidence>
<dbReference type="EMBL" id="JBHLTG010000009">
    <property type="protein sequence ID" value="MFC0681908.1"/>
    <property type="molecule type" value="Genomic_DNA"/>
</dbReference>
<name>A0ABV6S193_9GAMM</name>
<reference evidence="2 3" key="1">
    <citation type="submission" date="2024-09" db="EMBL/GenBank/DDBJ databases">
        <authorList>
            <person name="Sun Q."/>
            <person name="Mori K."/>
        </authorList>
    </citation>
    <scope>NUCLEOTIDE SEQUENCE [LARGE SCALE GENOMIC DNA]</scope>
    <source>
        <strain evidence="2 3">KCTC 23076</strain>
    </source>
</reference>
<dbReference type="SUPFAM" id="SSF52540">
    <property type="entry name" value="P-loop containing nucleoside triphosphate hydrolases"/>
    <property type="match status" value="1"/>
</dbReference>
<proteinExistence type="predicted"/>